<protein>
    <submittedName>
        <fullName evidence="1">Uncharacterized protein</fullName>
    </submittedName>
</protein>
<proteinExistence type="predicted"/>
<dbReference type="EMBL" id="VWSH01000003">
    <property type="protein sequence ID" value="KAA5533448.1"/>
    <property type="molecule type" value="Genomic_DNA"/>
</dbReference>
<evidence type="ECO:0000313" key="2">
    <source>
        <dbReference type="Proteomes" id="UP000323632"/>
    </source>
</evidence>
<evidence type="ECO:0000313" key="1">
    <source>
        <dbReference type="EMBL" id="KAA5533448.1"/>
    </source>
</evidence>
<dbReference type="Proteomes" id="UP000323632">
    <property type="component" value="Unassembled WGS sequence"/>
</dbReference>
<gene>
    <name evidence="1" type="ORF">F0919_12980</name>
</gene>
<sequence length="65" mass="7398">MANYYASVANEFPCVSNEVRFKANSNASATNEFPFVANAITFLRWVAPIAIVFHPFRVFYFGEWG</sequence>
<name>A0A5M6CE44_9BACT</name>
<accession>A0A5M6CE44</accession>
<comment type="caution">
    <text evidence="1">The sequence shown here is derived from an EMBL/GenBank/DDBJ whole genome shotgun (WGS) entry which is preliminary data.</text>
</comment>
<keyword evidence="2" id="KW-1185">Reference proteome</keyword>
<dbReference type="AlphaFoldDB" id="A0A5M6CE44"/>
<reference evidence="1 2" key="1">
    <citation type="submission" date="2019-09" db="EMBL/GenBank/DDBJ databases">
        <title>Genome sequence and assembly of Taibaiella sp.</title>
        <authorList>
            <person name="Chhetri G."/>
        </authorList>
    </citation>
    <scope>NUCLEOTIDE SEQUENCE [LARGE SCALE GENOMIC DNA]</scope>
    <source>
        <strain evidence="1 2">KVB11</strain>
    </source>
</reference>
<dbReference type="RefSeq" id="WP_150033195.1">
    <property type="nucleotide sequence ID" value="NZ_VWSH01000003.1"/>
</dbReference>
<organism evidence="1 2">
    <name type="scientific">Taibaiella lutea</name>
    <dbReference type="NCBI Taxonomy" id="2608001"/>
    <lineage>
        <taxon>Bacteria</taxon>
        <taxon>Pseudomonadati</taxon>
        <taxon>Bacteroidota</taxon>
        <taxon>Chitinophagia</taxon>
        <taxon>Chitinophagales</taxon>
        <taxon>Chitinophagaceae</taxon>
        <taxon>Taibaiella</taxon>
    </lineage>
</organism>